<dbReference type="Gene3D" id="3.30.70.100">
    <property type="match status" value="1"/>
</dbReference>
<evidence type="ECO:0000259" key="2">
    <source>
        <dbReference type="PROSITE" id="PS50846"/>
    </source>
</evidence>
<organism evidence="3 4">
    <name type="scientific">Methylobacterium thuringiense</name>
    <dbReference type="NCBI Taxonomy" id="1003091"/>
    <lineage>
        <taxon>Bacteria</taxon>
        <taxon>Pseudomonadati</taxon>
        <taxon>Pseudomonadota</taxon>
        <taxon>Alphaproteobacteria</taxon>
        <taxon>Hyphomicrobiales</taxon>
        <taxon>Methylobacteriaceae</taxon>
        <taxon>Methylobacterium</taxon>
    </lineage>
</organism>
<dbReference type="PROSITE" id="PS01047">
    <property type="entry name" value="HMA_1"/>
    <property type="match status" value="1"/>
</dbReference>
<dbReference type="InterPro" id="IPR006121">
    <property type="entry name" value="HMA_dom"/>
</dbReference>
<evidence type="ECO:0000313" key="4">
    <source>
        <dbReference type="Proteomes" id="UP001055101"/>
    </source>
</evidence>
<feature type="domain" description="HMA" evidence="2">
    <location>
        <begin position="4"/>
        <end position="67"/>
    </location>
</feature>
<dbReference type="SUPFAM" id="SSF55008">
    <property type="entry name" value="HMA, heavy metal-associated domain"/>
    <property type="match status" value="1"/>
</dbReference>
<name>A0ABQ4TW97_9HYPH</name>
<keyword evidence="1" id="KW-0479">Metal-binding</keyword>
<keyword evidence="4" id="KW-1185">Reference proteome</keyword>
<reference evidence="3" key="2">
    <citation type="submission" date="2021-08" db="EMBL/GenBank/DDBJ databases">
        <authorList>
            <person name="Tani A."/>
            <person name="Ola A."/>
            <person name="Ogura Y."/>
            <person name="Katsura K."/>
            <person name="Hayashi T."/>
        </authorList>
    </citation>
    <scope>NUCLEOTIDE SEQUENCE</scope>
    <source>
        <strain evidence="3">DSM 23674</strain>
    </source>
</reference>
<dbReference type="Pfam" id="PF00403">
    <property type="entry name" value="HMA"/>
    <property type="match status" value="1"/>
</dbReference>
<evidence type="ECO:0000313" key="3">
    <source>
        <dbReference type="EMBL" id="GJE57860.1"/>
    </source>
</evidence>
<proteinExistence type="predicted"/>
<dbReference type="InterPro" id="IPR036163">
    <property type="entry name" value="HMA_dom_sf"/>
</dbReference>
<dbReference type="EMBL" id="BPRA01000035">
    <property type="protein sequence ID" value="GJE57860.1"/>
    <property type="molecule type" value="Genomic_DNA"/>
</dbReference>
<gene>
    <name evidence="3" type="ORF">EKPJFOCH_4382</name>
</gene>
<evidence type="ECO:0000256" key="1">
    <source>
        <dbReference type="ARBA" id="ARBA00022723"/>
    </source>
</evidence>
<dbReference type="Proteomes" id="UP001055101">
    <property type="component" value="Unassembled WGS sequence"/>
</dbReference>
<accession>A0ABQ4TW97</accession>
<dbReference type="RefSeq" id="WP_147817259.1">
    <property type="nucleotide sequence ID" value="NZ_BPRA01000035.1"/>
</dbReference>
<comment type="caution">
    <text evidence="3">The sequence shown here is derived from an EMBL/GenBank/DDBJ whole genome shotgun (WGS) entry which is preliminary data.</text>
</comment>
<protein>
    <recommendedName>
        <fullName evidence="2">HMA domain-containing protein</fullName>
    </recommendedName>
</protein>
<dbReference type="InterPro" id="IPR017969">
    <property type="entry name" value="Heavy-metal-associated_CS"/>
</dbReference>
<sequence length="71" mass="7644">MDRTELILNVEGMTCGGCAESVRKTICRLDPDAEVAVDLERRRVTATTRARSLEIAQALDKAGFTASAMTG</sequence>
<dbReference type="PROSITE" id="PS50846">
    <property type="entry name" value="HMA_2"/>
    <property type="match status" value="1"/>
</dbReference>
<dbReference type="CDD" id="cd00371">
    <property type="entry name" value="HMA"/>
    <property type="match status" value="1"/>
</dbReference>
<reference evidence="3" key="1">
    <citation type="journal article" date="2021" name="Front. Microbiol.">
        <title>Comprehensive Comparative Genomics and Phenotyping of Methylobacterium Species.</title>
        <authorList>
            <person name="Alessa O."/>
            <person name="Ogura Y."/>
            <person name="Fujitani Y."/>
            <person name="Takami H."/>
            <person name="Hayashi T."/>
            <person name="Sahin N."/>
            <person name="Tani A."/>
        </authorList>
    </citation>
    <scope>NUCLEOTIDE SEQUENCE</scope>
    <source>
        <strain evidence="3">DSM 23674</strain>
    </source>
</reference>